<proteinExistence type="predicted"/>
<organism evidence="1 2">
    <name type="scientific">Steinernema carpocapsae</name>
    <name type="common">Entomopathogenic nematode</name>
    <dbReference type="NCBI Taxonomy" id="34508"/>
    <lineage>
        <taxon>Eukaryota</taxon>
        <taxon>Metazoa</taxon>
        <taxon>Ecdysozoa</taxon>
        <taxon>Nematoda</taxon>
        <taxon>Chromadorea</taxon>
        <taxon>Rhabditida</taxon>
        <taxon>Tylenchina</taxon>
        <taxon>Panagrolaimomorpha</taxon>
        <taxon>Strongyloidoidea</taxon>
        <taxon>Steinernematidae</taxon>
        <taxon>Steinernema</taxon>
    </lineage>
</organism>
<dbReference type="AlphaFoldDB" id="A0A4U8UUZ0"/>
<keyword evidence="2" id="KW-1185">Reference proteome</keyword>
<dbReference type="EMBL" id="AZBU02000001">
    <property type="protein sequence ID" value="TMS36007.1"/>
    <property type="molecule type" value="Genomic_DNA"/>
</dbReference>
<name>A0A4U8UUZ0_STECR</name>
<protein>
    <submittedName>
        <fullName evidence="1">Uncharacterized protein</fullName>
    </submittedName>
</protein>
<sequence>MRFLADSLDDQQQRFAGKLPLLQFLVSGKSEDKHSHSILQRSHSISVKRVSLHVIFFHMSLALMKKMWPLSYIFHFVWEVTVFSHHHRWCSFLGERGFRRR</sequence>
<dbReference type="EMBL" id="CM016762">
    <property type="protein sequence ID" value="TMS36007.1"/>
    <property type="molecule type" value="Genomic_DNA"/>
</dbReference>
<reference evidence="1 2" key="1">
    <citation type="journal article" date="2015" name="Genome Biol.">
        <title>Comparative genomics of Steinernema reveals deeply conserved gene regulatory networks.</title>
        <authorList>
            <person name="Dillman A.R."/>
            <person name="Macchietto M."/>
            <person name="Porter C.F."/>
            <person name="Rogers A."/>
            <person name="Williams B."/>
            <person name="Antoshechkin I."/>
            <person name="Lee M.M."/>
            <person name="Goodwin Z."/>
            <person name="Lu X."/>
            <person name="Lewis E.E."/>
            <person name="Goodrich-Blair H."/>
            <person name="Stock S.P."/>
            <person name="Adams B.J."/>
            <person name="Sternberg P.W."/>
            <person name="Mortazavi A."/>
        </authorList>
    </citation>
    <scope>NUCLEOTIDE SEQUENCE [LARGE SCALE GENOMIC DNA]</scope>
    <source>
        <strain evidence="1 2">ALL</strain>
    </source>
</reference>
<accession>A0A4U8UUZ0</accession>
<evidence type="ECO:0000313" key="2">
    <source>
        <dbReference type="Proteomes" id="UP000298663"/>
    </source>
</evidence>
<reference evidence="1 2" key="2">
    <citation type="journal article" date="2019" name="G3 (Bethesda)">
        <title>Hybrid Assembly of the Genome of the Entomopathogenic Nematode Steinernema carpocapsae Identifies the X-Chromosome.</title>
        <authorList>
            <person name="Serra L."/>
            <person name="Macchietto M."/>
            <person name="Macias-Munoz A."/>
            <person name="McGill C.J."/>
            <person name="Rodriguez I.M."/>
            <person name="Rodriguez B."/>
            <person name="Murad R."/>
            <person name="Mortazavi A."/>
        </authorList>
    </citation>
    <scope>NUCLEOTIDE SEQUENCE [LARGE SCALE GENOMIC DNA]</scope>
    <source>
        <strain evidence="1 2">ALL</strain>
    </source>
</reference>
<gene>
    <name evidence="1" type="ORF">L596_003279</name>
</gene>
<comment type="caution">
    <text evidence="1">The sequence shown here is derived from an EMBL/GenBank/DDBJ whole genome shotgun (WGS) entry which is preliminary data.</text>
</comment>
<evidence type="ECO:0000313" key="1">
    <source>
        <dbReference type="EMBL" id="TMS36007.1"/>
    </source>
</evidence>
<dbReference type="Proteomes" id="UP000298663">
    <property type="component" value="Chromosome X"/>
</dbReference>